<sequence>MACARSTAAIAAVVVLALAASAVARPVQQGKFPRSPASSLSPISPSPNTRWPSRKSTRTKKAARSGVVSVQATFDCDPIDPAACILPFPNSFWLRPDPTTYSGSRVHFGPTTLQTTLPYKDHINPSDWNKLDGFPIIPAMTTYLADAVLDATVPRTWNESVSLSPDCPTVIINADTLEHLPHFVELDMSTDLTSRRLLMIWPLKALDFNTRYIVAVRNIRNTTMQLVAPSFGFQALRDNISTDNYDIEGRRDLFKDIFARLASANVPQSNLQIAWDFTTSSKESVTGDLVFMRDDATARIPANGPTYTITNITDNFSADMYRRILGTMNVPLYMTAPTPGTYIVRDENGTPLYQKLTPVPFEVLIPRSLVTNGTTGPILQYGHGLFGDMSEIEQGYLQDEANEHGYVMAATNWWGLCDEDEPYVIAMIAGNMSDFRFVPDRLKQGMTNALMLMKVMKGAFASDPAVTFNGKSVIDPTRRFYNGNSEGGIFGHVYMAASQDVERGVLGVMGGPYGLLLPRSVDFSKLFDIVKARILDSIDRIMLLSVLQMQWDGAEPAGYLDSIVNNPLPNTKPKVVIQQYGLGDAQVNYLGAYTAGRSVGSKMFINNVRENNETLFGFEYITGPTTESIIQGYDFGVPVVPMQNTPPSAATDTHELPRRDPRAQAQMAEFFATGTIVDHCNNVGCQPLKPTYDFGV</sequence>
<name>A0A0D2WNZ7_CAPO3</name>
<dbReference type="AlphaFoldDB" id="A0A0D2WNZ7"/>
<dbReference type="SUPFAM" id="SSF53474">
    <property type="entry name" value="alpha/beta-Hydrolases"/>
    <property type="match status" value="1"/>
</dbReference>
<protein>
    <submittedName>
        <fullName evidence="3">Uncharacterized protein</fullName>
    </submittedName>
</protein>
<feature type="compositionally biased region" description="Low complexity" evidence="1">
    <location>
        <begin position="33"/>
        <end position="47"/>
    </location>
</feature>
<feature type="region of interest" description="Disordered" evidence="1">
    <location>
        <begin position="30"/>
        <end position="62"/>
    </location>
</feature>
<keyword evidence="2" id="KW-0732">Signal</keyword>
<dbReference type="eggNOG" id="ENOG502RDTX">
    <property type="taxonomic scope" value="Eukaryota"/>
</dbReference>
<reference evidence="4" key="1">
    <citation type="submission" date="2011-02" db="EMBL/GenBank/DDBJ databases">
        <title>The Genome Sequence of Capsaspora owczarzaki ATCC 30864.</title>
        <authorList>
            <person name="Russ C."/>
            <person name="Cuomo C."/>
            <person name="Burger G."/>
            <person name="Gray M.W."/>
            <person name="Holland P.W.H."/>
            <person name="King N."/>
            <person name="Lang F.B.F."/>
            <person name="Roger A.J."/>
            <person name="Ruiz-Trillo I."/>
            <person name="Young S.K."/>
            <person name="Zeng Q."/>
            <person name="Gargeya S."/>
            <person name="Alvarado L."/>
            <person name="Berlin A."/>
            <person name="Chapman S.B."/>
            <person name="Chen Z."/>
            <person name="Freedman E."/>
            <person name="Gellesch M."/>
            <person name="Goldberg J."/>
            <person name="Griggs A."/>
            <person name="Gujja S."/>
            <person name="Heilman E."/>
            <person name="Heiman D."/>
            <person name="Howarth C."/>
            <person name="Mehta T."/>
            <person name="Neiman D."/>
            <person name="Pearson M."/>
            <person name="Roberts A."/>
            <person name="Saif S."/>
            <person name="Shea T."/>
            <person name="Shenoy N."/>
            <person name="Sisk P."/>
            <person name="Stolte C."/>
            <person name="Sykes S."/>
            <person name="White J."/>
            <person name="Yandava C."/>
            <person name="Haas B."/>
            <person name="Nusbaum C."/>
            <person name="Birren B."/>
        </authorList>
    </citation>
    <scope>NUCLEOTIDE SEQUENCE</scope>
    <source>
        <strain evidence="4">ATCC 30864</strain>
    </source>
</reference>
<evidence type="ECO:0000313" key="3">
    <source>
        <dbReference type="EMBL" id="KJE93000.1"/>
    </source>
</evidence>
<evidence type="ECO:0000256" key="2">
    <source>
        <dbReference type="SAM" id="SignalP"/>
    </source>
</evidence>
<feature type="chain" id="PRO_5002254641" evidence="2">
    <location>
        <begin position="25"/>
        <end position="696"/>
    </location>
</feature>
<dbReference type="InterPro" id="IPR029058">
    <property type="entry name" value="AB_hydrolase_fold"/>
</dbReference>
<dbReference type="Proteomes" id="UP000008743">
    <property type="component" value="Unassembled WGS sequence"/>
</dbReference>
<organism evidence="3 4">
    <name type="scientific">Capsaspora owczarzaki (strain ATCC 30864)</name>
    <dbReference type="NCBI Taxonomy" id="595528"/>
    <lineage>
        <taxon>Eukaryota</taxon>
        <taxon>Filasterea</taxon>
        <taxon>Capsaspora</taxon>
    </lineage>
</organism>
<feature type="compositionally biased region" description="Basic residues" evidence="1">
    <location>
        <begin position="52"/>
        <end position="62"/>
    </location>
</feature>
<dbReference type="RefSeq" id="XP_004363593.1">
    <property type="nucleotide sequence ID" value="XM_004363536.1"/>
</dbReference>
<dbReference type="OrthoDB" id="10266347at2759"/>
<feature type="signal peptide" evidence="2">
    <location>
        <begin position="1"/>
        <end position="24"/>
    </location>
</feature>
<gene>
    <name evidence="3" type="ORF">CAOG_003865</name>
</gene>
<accession>A0A0D2WNZ7</accession>
<evidence type="ECO:0000256" key="1">
    <source>
        <dbReference type="SAM" id="MobiDB-lite"/>
    </source>
</evidence>
<evidence type="ECO:0000313" key="4">
    <source>
        <dbReference type="Proteomes" id="UP000008743"/>
    </source>
</evidence>
<dbReference type="PhylomeDB" id="A0A0D2WNZ7"/>
<proteinExistence type="predicted"/>
<dbReference type="EMBL" id="KE346364">
    <property type="protein sequence ID" value="KJE93000.1"/>
    <property type="molecule type" value="Genomic_DNA"/>
</dbReference>
<dbReference type="InParanoid" id="A0A0D2WNZ7"/>
<keyword evidence="4" id="KW-1185">Reference proteome</keyword>
<dbReference type="OMA" id="MFRARPF"/>